<name>A0A8K0IDL4_COCNU</name>
<dbReference type="OrthoDB" id="10526651at2759"/>
<dbReference type="AlphaFoldDB" id="A0A8K0IDL4"/>
<organism evidence="2 3">
    <name type="scientific">Cocos nucifera</name>
    <name type="common">Coconut palm</name>
    <dbReference type="NCBI Taxonomy" id="13894"/>
    <lineage>
        <taxon>Eukaryota</taxon>
        <taxon>Viridiplantae</taxon>
        <taxon>Streptophyta</taxon>
        <taxon>Embryophyta</taxon>
        <taxon>Tracheophyta</taxon>
        <taxon>Spermatophyta</taxon>
        <taxon>Magnoliopsida</taxon>
        <taxon>Liliopsida</taxon>
        <taxon>Arecaceae</taxon>
        <taxon>Arecoideae</taxon>
        <taxon>Cocoseae</taxon>
        <taxon>Attaleinae</taxon>
        <taxon>Cocos</taxon>
    </lineage>
</organism>
<comment type="caution">
    <text evidence="2">The sequence shown here is derived from an EMBL/GenBank/DDBJ whole genome shotgun (WGS) entry which is preliminary data.</text>
</comment>
<evidence type="ECO:0000313" key="3">
    <source>
        <dbReference type="Proteomes" id="UP000797356"/>
    </source>
</evidence>
<dbReference type="Proteomes" id="UP000797356">
    <property type="component" value="Chromosome 7"/>
</dbReference>
<feature type="region of interest" description="Disordered" evidence="1">
    <location>
        <begin position="1"/>
        <end position="26"/>
    </location>
</feature>
<sequence length="106" mass="11704">MGKRAERWRRGSPARPRAPPLRRRSTARFGSTFASAGSDSASPISLLALLSKSPPPLLIDDWRDIAFCWDYTKPARLRILGANSVVTDFGNEYEALSWTDALSQPG</sequence>
<accession>A0A8K0IDL4</accession>
<reference evidence="2" key="2">
    <citation type="submission" date="2019-07" db="EMBL/GenBank/DDBJ databases">
        <authorList>
            <person name="Yang Y."/>
            <person name="Bocs S."/>
            <person name="Baudouin L."/>
        </authorList>
    </citation>
    <scope>NUCLEOTIDE SEQUENCE</scope>
    <source>
        <tissue evidence="2">Spear leaf of Hainan Tall coconut</tissue>
    </source>
</reference>
<evidence type="ECO:0000256" key="1">
    <source>
        <dbReference type="SAM" id="MobiDB-lite"/>
    </source>
</evidence>
<keyword evidence="3" id="KW-1185">Reference proteome</keyword>
<evidence type="ECO:0000313" key="2">
    <source>
        <dbReference type="EMBL" id="KAG1353965.1"/>
    </source>
</evidence>
<gene>
    <name evidence="2" type="ORF">COCNU_07G000770</name>
</gene>
<protein>
    <submittedName>
        <fullName evidence="2">Uncharacterized protein</fullName>
    </submittedName>
</protein>
<dbReference type="EMBL" id="CM017878">
    <property type="protein sequence ID" value="KAG1353965.1"/>
    <property type="molecule type" value="Genomic_DNA"/>
</dbReference>
<reference evidence="2" key="1">
    <citation type="journal article" date="2017" name="Gigascience">
        <title>The genome draft of coconut (Cocos nucifera).</title>
        <authorList>
            <person name="Xiao Y."/>
            <person name="Xu P."/>
            <person name="Fan H."/>
            <person name="Baudouin L."/>
            <person name="Xia W."/>
            <person name="Bocs S."/>
            <person name="Xu J."/>
            <person name="Li Q."/>
            <person name="Guo A."/>
            <person name="Zhou L."/>
            <person name="Li J."/>
            <person name="Wu Y."/>
            <person name="Ma Z."/>
            <person name="Armero A."/>
            <person name="Issali A.E."/>
            <person name="Liu N."/>
            <person name="Peng M."/>
            <person name="Yang Y."/>
        </authorList>
    </citation>
    <scope>NUCLEOTIDE SEQUENCE</scope>
    <source>
        <tissue evidence="2">Spear leaf of Hainan Tall coconut</tissue>
    </source>
</reference>
<proteinExistence type="predicted"/>